<evidence type="ECO:0000256" key="7">
    <source>
        <dbReference type="ARBA" id="ARBA00022670"/>
    </source>
</evidence>
<protein>
    <recommendedName>
        <fullName evidence="5">Xaa-Pro aminopeptidase</fullName>
        <ecNumber evidence="5">3.4.11.9</ecNumber>
    </recommendedName>
    <alternativeName>
        <fullName evidence="12">Aminoacylproline aminopeptidase</fullName>
    </alternativeName>
    <alternativeName>
        <fullName evidence="13">Prolidase</fullName>
    </alternativeName>
</protein>
<dbReference type="PANTHER" id="PTHR43226">
    <property type="entry name" value="XAA-PRO AMINOPEPTIDASE 3"/>
    <property type="match status" value="1"/>
</dbReference>
<keyword evidence="8 14" id="KW-0479">Metal-binding</keyword>
<evidence type="ECO:0000313" key="18">
    <source>
        <dbReference type="Proteomes" id="UP001197093"/>
    </source>
</evidence>
<evidence type="ECO:0000256" key="4">
    <source>
        <dbReference type="ARBA" id="ARBA00008766"/>
    </source>
</evidence>
<organism evidence="17 18">
    <name type="scientific">Staphylotrichum longicolle</name>
    <dbReference type="NCBI Taxonomy" id="669026"/>
    <lineage>
        <taxon>Eukaryota</taxon>
        <taxon>Fungi</taxon>
        <taxon>Dikarya</taxon>
        <taxon>Ascomycota</taxon>
        <taxon>Pezizomycotina</taxon>
        <taxon>Sordariomycetes</taxon>
        <taxon>Sordariomycetidae</taxon>
        <taxon>Sordariales</taxon>
        <taxon>Chaetomiaceae</taxon>
        <taxon>Staphylotrichum</taxon>
    </lineage>
</organism>
<feature type="region of interest" description="Disordered" evidence="15">
    <location>
        <begin position="20"/>
        <end position="67"/>
    </location>
</feature>
<dbReference type="CDD" id="cd01087">
    <property type="entry name" value="Prolidase"/>
    <property type="match status" value="1"/>
</dbReference>
<keyword evidence="9" id="KW-0378">Hydrolase</keyword>
<evidence type="ECO:0000256" key="10">
    <source>
        <dbReference type="ARBA" id="ARBA00023049"/>
    </source>
</evidence>
<dbReference type="Pfam" id="PF00557">
    <property type="entry name" value="Peptidase_M24"/>
    <property type="match status" value="1"/>
</dbReference>
<feature type="domain" description="Aminopeptidase P N-terminal" evidence="16">
    <location>
        <begin position="86"/>
        <end position="203"/>
    </location>
</feature>
<name>A0AAD4EZN8_9PEZI</name>
<evidence type="ECO:0000256" key="3">
    <source>
        <dbReference type="ARBA" id="ARBA00002443"/>
    </source>
</evidence>
<dbReference type="Pfam" id="PF05195">
    <property type="entry name" value="AMP_N"/>
    <property type="match status" value="1"/>
</dbReference>
<dbReference type="PROSITE" id="PS00491">
    <property type="entry name" value="PROLINE_PEPTIDASE"/>
    <property type="match status" value="1"/>
</dbReference>
<comment type="cofactor">
    <cofactor evidence="2">
        <name>Mn(2+)</name>
        <dbReference type="ChEBI" id="CHEBI:29035"/>
    </cofactor>
</comment>
<keyword evidence="18" id="KW-1185">Reference proteome</keyword>
<dbReference type="SUPFAM" id="SSF53092">
    <property type="entry name" value="Creatinase/prolidase N-terminal domain"/>
    <property type="match status" value="1"/>
</dbReference>
<comment type="similarity">
    <text evidence="4 14">Belongs to the peptidase M24B family.</text>
</comment>
<keyword evidence="11" id="KW-0464">Manganese</keyword>
<evidence type="ECO:0000256" key="2">
    <source>
        <dbReference type="ARBA" id="ARBA00001936"/>
    </source>
</evidence>
<keyword evidence="6" id="KW-0031">Aminopeptidase</keyword>
<dbReference type="InterPro" id="IPR001131">
    <property type="entry name" value="Peptidase_M24B_aminopep-P_CS"/>
</dbReference>
<evidence type="ECO:0000256" key="11">
    <source>
        <dbReference type="ARBA" id="ARBA00023211"/>
    </source>
</evidence>
<evidence type="ECO:0000256" key="14">
    <source>
        <dbReference type="RuleBase" id="RU000590"/>
    </source>
</evidence>
<sequence>MEVPHDLVVVDEFDALSIELRPPSASPEDTAALHKADAGRTAAERTSASQASPQKPPTTQGPVNDKDMIVNNTLNRAWLYKNLGKFPAKTHARKVAKELSVKSGIIYLPGQQEKLYEDSDMGPEFRQRRQYVVLTAQDRLILWVPCPEPRTVLWYGRTPTPEQCKAASEVDDVRDIRTLNRRLRHAVRPGITIYALHPDQVPDLETARATVHIDTTRLKLAIECARVIKTDYEIALIRRANAVSSDAHKTVLAHLKSARSEHTIFTLFTCHCLSLGATKQAYPIIAAAGANGSTLHYTDNNQPLAGKQLVVLDAGAEWKCYASDVTRTFPVSGTFSKEAAAIYRAVARMQAECIERVRPGFLFHSLHLHACAVAVAELLALGILRNGSAAEILARGTVAAFFPHGLGHHVGLEVHDVPGRERLLMASSPLPSSARGRAPGKREWMRPEQAAEIYKDAVEMMQAIAKGAAGQVLSGGRQKLEKNMVVTIEPGIYFCREYIEGYFLKDPVHSKYINKEVLDKYWAVGGVRIEDDILVTEDGYENLTWAPKGEEMLKVINEGTSS</sequence>
<comment type="caution">
    <text evidence="17">The sequence shown here is derived from an EMBL/GenBank/DDBJ whole genome shotgun (WGS) entry which is preliminary data.</text>
</comment>
<evidence type="ECO:0000256" key="6">
    <source>
        <dbReference type="ARBA" id="ARBA00022438"/>
    </source>
</evidence>
<dbReference type="InterPro" id="IPR007865">
    <property type="entry name" value="Aminopep_P_N"/>
</dbReference>
<dbReference type="SUPFAM" id="SSF55920">
    <property type="entry name" value="Creatinase/aminopeptidase"/>
    <property type="match status" value="1"/>
</dbReference>
<accession>A0AAD4EZN8</accession>
<evidence type="ECO:0000256" key="15">
    <source>
        <dbReference type="SAM" id="MobiDB-lite"/>
    </source>
</evidence>
<dbReference type="InterPro" id="IPR000994">
    <property type="entry name" value="Pept_M24"/>
</dbReference>
<evidence type="ECO:0000256" key="12">
    <source>
        <dbReference type="ARBA" id="ARBA00030849"/>
    </source>
</evidence>
<dbReference type="Proteomes" id="UP001197093">
    <property type="component" value="Unassembled WGS sequence"/>
</dbReference>
<dbReference type="InterPro" id="IPR029149">
    <property type="entry name" value="Creatin/AminoP/Spt16_N"/>
</dbReference>
<dbReference type="GO" id="GO:0070006">
    <property type="term" value="F:metalloaminopeptidase activity"/>
    <property type="evidence" value="ECO:0007669"/>
    <property type="project" value="InterPro"/>
</dbReference>
<reference evidence="17" key="1">
    <citation type="submission" date="2023-02" db="EMBL/GenBank/DDBJ databases">
        <authorList>
            <person name="Palmer J.M."/>
        </authorList>
    </citation>
    <scope>NUCLEOTIDE SEQUENCE</scope>
    <source>
        <strain evidence="17">FW57</strain>
    </source>
</reference>
<dbReference type="Gene3D" id="3.40.350.10">
    <property type="entry name" value="Creatinase/prolidase N-terminal domain"/>
    <property type="match status" value="1"/>
</dbReference>
<evidence type="ECO:0000313" key="17">
    <source>
        <dbReference type="EMBL" id="KAG7290608.1"/>
    </source>
</evidence>
<proteinExistence type="inferred from homology"/>
<dbReference type="GO" id="GO:0030145">
    <property type="term" value="F:manganese ion binding"/>
    <property type="evidence" value="ECO:0007669"/>
    <property type="project" value="InterPro"/>
</dbReference>
<evidence type="ECO:0000256" key="1">
    <source>
        <dbReference type="ARBA" id="ARBA00001424"/>
    </source>
</evidence>
<dbReference type="EMBL" id="JAHCVI010000001">
    <property type="protein sequence ID" value="KAG7290608.1"/>
    <property type="molecule type" value="Genomic_DNA"/>
</dbReference>
<gene>
    <name evidence="17" type="ORF">NEMBOFW57_000611</name>
</gene>
<keyword evidence="7" id="KW-0645">Protease</keyword>
<evidence type="ECO:0000256" key="13">
    <source>
        <dbReference type="ARBA" id="ARBA00032413"/>
    </source>
</evidence>
<dbReference type="AlphaFoldDB" id="A0AAD4EZN8"/>
<evidence type="ECO:0000256" key="9">
    <source>
        <dbReference type="ARBA" id="ARBA00022801"/>
    </source>
</evidence>
<dbReference type="GO" id="GO:0006508">
    <property type="term" value="P:proteolysis"/>
    <property type="evidence" value="ECO:0007669"/>
    <property type="project" value="UniProtKB-KW"/>
</dbReference>
<comment type="function">
    <text evidence="3">Catalyzes the removal of a penultimate prolyl residue from the N-termini of peptides.</text>
</comment>
<keyword evidence="10" id="KW-0482">Metalloprotease</keyword>
<comment type="catalytic activity">
    <reaction evidence="1">
        <text>Release of any N-terminal amino acid, including proline, that is linked to proline, even from a dipeptide or tripeptide.</text>
        <dbReference type="EC" id="3.4.11.9"/>
    </reaction>
</comment>
<dbReference type="InterPro" id="IPR052433">
    <property type="entry name" value="X-Pro_dipept-like"/>
</dbReference>
<evidence type="ECO:0000256" key="8">
    <source>
        <dbReference type="ARBA" id="ARBA00022723"/>
    </source>
</evidence>
<evidence type="ECO:0000256" key="5">
    <source>
        <dbReference type="ARBA" id="ARBA00012574"/>
    </source>
</evidence>
<dbReference type="EC" id="3.4.11.9" evidence="5"/>
<dbReference type="InterPro" id="IPR036005">
    <property type="entry name" value="Creatinase/aminopeptidase-like"/>
</dbReference>
<feature type="compositionally biased region" description="Polar residues" evidence="15">
    <location>
        <begin position="44"/>
        <end position="62"/>
    </location>
</feature>
<dbReference type="PANTHER" id="PTHR43226:SF3">
    <property type="entry name" value="XAA-PRO AMINOPEPTIDASE AN0832-RELATED"/>
    <property type="match status" value="1"/>
</dbReference>
<dbReference type="Gene3D" id="3.90.230.10">
    <property type="entry name" value="Creatinase/methionine aminopeptidase superfamily"/>
    <property type="match status" value="1"/>
</dbReference>
<evidence type="ECO:0000259" key="16">
    <source>
        <dbReference type="SMART" id="SM01011"/>
    </source>
</evidence>
<dbReference type="SMART" id="SM01011">
    <property type="entry name" value="AMP_N"/>
    <property type="match status" value="1"/>
</dbReference>